<feature type="compositionally biased region" description="Polar residues" evidence="1">
    <location>
        <begin position="10"/>
        <end position="22"/>
    </location>
</feature>
<keyword evidence="3" id="KW-1185">Reference proteome</keyword>
<reference evidence="2 3" key="1">
    <citation type="submission" date="2023-11" db="EMBL/GenBank/DDBJ databases">
        <title>Halocaridina rubra genome assembly.</title>
        <authorList>
            <person name="Smith C."/>
        </authorList>
    </citation>
    <scope>NUCLEOTIDE SEQUENCE [LARGE SCALE GENOMIC DNA]</scope>
    <source>
        <strain evidence="2">EP-1</strain>
        <tissue evidence="2">Whole</tissue>
    </source>
</reference>
<feature type="region of interest" description="Disordered" evidence="1">
    <location>
        <begin position="1"/>
        <end position="23"/>
    </location>
</feature>
<organism evidence="2 3">
    <name type="scientific">Halocaridina rubra</name>
    <name type="common">Hawaiian red shrimp</name>
    <dbReference type="NCBI Taxonomy" id="373956"/>
    <lineage>
        <taxon>Eukaryota</taxon>
        <taxon>Metazoa</taxon>
        <taxon>Ecdysozoa</taxon>
        <taxon>Arthropoda</taxon>
        <taxon>Crustacea</taxon>
        <taxon>Multicrustacea</taxon>
        <taxon>Malacostraca</taxon>
        <taxon>Eumalacostraca</taxon>
        <taxon>Eucarida</taxon>
        <taxon>Decapoda</taxon>
        <taxon>Pleocyemata</taxon>
        <taxon>Caridea</taxon>
        <taxon>Atyoidea</taxon>
        <taxon>Atyidae</taxon>
        <taxon>Halocaridina</taxon>
    </lineage>
</organism>
<dbReference type="AlphaFoldDB" id="A0AAN8XEU0"/>
<evidence type="ECO:0000313" key="3">
    <source>
        <dbReference type="Proteomes" id="UP001381693"/>
    </source>
</evidence>
<accession>A0AAN8XEU0</accession>
<protein>
    <submittedName>
        <fullName evidence="2">Uncharacterized protein</fullName>
    </submittedName>
</protein>
<evidence type="ECO:0000256" key="1">
    <source>
        <dbReference type="SAM" id="MobiDB-lite"/>
    </source>
</evidence>
<proteinExistence type="predicted"/>
<name>A0AAN8XEU0_HALRR</name>
<dbReference type="Proteomes" id="UP001381693">
    <property type="component" value="Unassembled WGS sequence"/>
</dbReference>
<gene>
    <name evidence="2" type="ORF">SK128_011016</name>
</gene>
<comment type="caution">
    <text evidence="2">The sequence shown here is derived from an EMBL/GenBank/DDBJ whole genome shotgun (WGS) entry which is preliminary data.</text>
</comment>
<sequence>MGRSSHCTDKSVSYKSPHSTYKTKPLGECYAASAMGEGCNSQFIRAAIENIIFANAIKKI</sequence>
<dbReference type="EMBL" id="JAXCGZ010003787">
    <property type="protein sequence ID" value="KAK7083220.1"/>
    <property type="molecule type" value="Genomic_DNA"/>
</dbReference>
<evidence type="ECO:0000313" key="2">
    <source>
        <dbReference type="EMBL" id="KAK7083220.1"/>
    </source>
</evidence>